<proteinExistence type="predicted"/>
<evidence type="ECO:0008006" key="4">
    <source>
        <dbReference type="Google" id="ProtNLM"/>
    </source>
</evidence>
<feature type="transmembrane region" description="Helical" evidence="1">
    <location>
        <begin position="258"/>
        <end position="275"/>
    </location>
</feature>
<evidence type="ECO:0000313" key="3">
    <source>
        <dbReference type="Proteomes" id="UP001500928"/>
    </source>
</evidence>
<dbReference type="PANTHER" id="PTHR36844">
    <property type="entry name" value="PROTEASE PRSW"/>
    <property type="match status" value="1"/>
</dbReference>
<dbReference type="InterPro" id="IPR026898">
    <property type="entry name" value="PrsW"/>
</dbReference>
<accession>A0ABP9CI73</accession>
<gene>
    <name evidence="2" type="ORF">GCM10023200_54040</name>
</gene>
<evidence type="ECO:0000256" key="1">
    <source>
        <dbReference type="SAM" id="Phobius"/>
    </source>
</evidence>
<dbReference type="Pfam" id="PF13367">
    <property type="entry name" value="PrsW-protease"/>
    <property type="match status" value="1"/>
</dbReference>
<keyword evidence="1" id="KW-0812">Transmembrane</keyword>
<dbReference type="RefSeq" id="WP_345423437.1">
    <property type="nucleotide sequence ID" value="NZ_BAABHO010000066.1"/>
</dbReference>
<keyword evidence="1" id="KW-0472">Membrane</keyword>
<protein>
    <recommendedName>
        <fullName evidence="4">PrsW family intramembrane metalloprotease</fullName>
    </recommendedName>
</protein>
<dbReference type="EMBL" id="BAABHO010000066">
    <property type="protein sequence ID" value="GAA4809435.1"/>
    <property type="molecule type" value="Genomic_DNA"/>
</dbReference>
<feature type="transmembrane region" description="Helical" evidence="1">
    <location>
        <begin position="128"/>
        <end position="153"/>
    </location>
</feature>
<dbReference type="Proteomes" id="UP001500928">
    <property type="component" value="Unassembled WGS sequence"/>
</dbReference>
<feature type="transmembrane region" description="Helical" evidence="1">
    <location>
        <begin position="67"/>
        <end position="84"/>
    </location>
</feature>
<reference evidence="3" key="1">
    <citation type="journal article" date="2019" name="Int. J. Syst. Evol. Microbiol.">
        <title>The Global Catalogue of Microorganisms (GCM) 10K type strain sequencing project: providing services to taxonomists for standard genome sequencing and annotation.</title>
        <authorList>
            <consortium name="The Broad Institute Genomics Platform"/>
            <consortium name="The Broad Institute Genome Sequencing Center for Infectious Disease"/>
            <person name="Wu L."/>
            <person name="Ma J."/>
        </authorList>
    </citation>
    <scope>NUCLEOTIDE SEQUENCE [LARGE SCALE GENOMIC DNA]</scope>
    <source>
        <strain evidence="3">JCM 17979</strain>
    </source>
</reference>
<feature type="transmembrane region" description="Helical" evidence="1">
    <location>
        <begin position="234"/>
        <end position="252"/>
    </location>
</feature>
<name>A0ABP9CI73_9PSEU</name>
<sequence length="304" mass="32389">MTTVHPFHTAPRHRPAPASAVPDLATLVPWRAWLHHPALRTAPVVLVLALIVVPPLGLRLAADHLDAAVLLFAAYFGAAWWLVLRTVLQPVSPGRGLEGTLVGLALITQVPLAMWLEELLEADSEHLLAGIVTVGVPEELVKALPVAAIVLWLRSRGRLLAPRDVLFLGVVSGIVFGCAEAVHYVLDYYVDVVGRQDALAVLWRLVANPVVHGAWAGIAAYFVGLAASREPAQWAPLAGLGLGLAAVLHGVSNWVADSWAWVLVAGVSALLLLAYSTVGVPARVQADPPTTPIAFRGPDGRWWA</sequence>
<keyword evidence="1" id="KW-1133">Transmembrane helix</keyword>
<keyword evidence="3" id="KW-1185">Reference proteome</keyword>
<feature type="transmembrane region" description="Helical" evidence="1">
    <location>
        <begin position="41"/>
        <end position="61"/>
    </location>
</feature>
<dbReference type="PANTHER" id="PTHR36844:SF1">
    <property type="entry name" value="PROTEASE PRSW"/>
    <property type="match status" value="1"/>
</dbReference>
<feature type="transmembrane region" description="Helical" evidence="1">
    <location>
        <begin position="165"/>
        <end position="186"/>
    </location>
</feature>
<feature type="transmembrane region" description="Helical" evidence="1">
    <location>
        <begin position="206"/>
        <end position="227"/>
    </location>
</feature>
<evidence type="ECO:0000313" key="2">
    <source>
        <dbReference type="EMBL" id="GAA4809435.1"/>
    </source>
</evidence>
<comment type="caution">
    <text evidence="2">The sequence shown here is derived from an EMBL/GenBank/DDBJ whole genome shotgun (WGS) entry which is preliminary data.</text>
</comment>
<organism evidence="2 3">
    <name type="scientific">Actinomycetospora chlora</name>
    <dbReference type="NCBI Taxonomy" id="663608"/>
    <lineage>
        <taxon>Bacteria</taxon>
        <taxon>Bacillati</taxon>
        <taxon>Actinomycetota</taxon>
        <taxon>Actinomycetes</taxon>
        <taxon>Pseudonocardiales</taxon>
        <taxon>Pseudonocardiaceae</taxon>
        <taxon>Actinomycetospora</taxon>
    </lineage>
</organism>